<organism evidence="1 2">
    <name type="scientific">Vibrio rotiferianus</name>
    <dbReference type="NCBI Taxonomy" id="190895"/>
    <lineage>
        <taxon>Bacteria</taxon>
        <taxon>Pseudomonadati</taxon>
        <taxon>Pseudomonadota</taxon>
        <taxon>Gammaproteobacteria</taxon>
        <taxon>Vibrionales</taxon>
        <taxon>Vibrionaceae</taxon>
        <taxon>Vibrio</taxon>
    </lineage>
</organism>
<gene>
    <name evidence="1" type="ORF">VroAM7_50920</name>
</gene>
<evidence type="ECO:0000313" key="2">
    <source>
        <dbReference type="Proteomes" id="UP000315115"/>
    </source>
</evidence>
<dbReference type="Pfam" id="PF19614">
    <property type="entry name" value="DUF6119"/>
    <property type="match status" value="1"/>
</dbReference>
<protein>
    <submittedName>
        <fullName evidence="1">Uncharacterized protein</fullName>
    </submittedName>
</protein>
<dbReference type="AlphaFoldDB" id="A0A510IFG9"/>
<keyword evidence="1" id="KW-0614">Plasmid</keyword>
<dbReference type="NCBIfam" id="TIGR04141">
    <property type="entry name" value="TIGR04141 family sporadically distributed protein"/>
    <property type="match status" value="1"/>
</dbReference>
<sequence>MFKTCKYRSFHRFECASDEPKVNFPNGNIFGHVTYEWLDSGADHIDSIGFFESLNGDLTLNSLKYVLNDGRWYHVKKSFAKEVEDFFELLPRWHGLEDKPYMDQRECCYLRRIADGEQIAALDQHWVRHKDVKQNYEFCDLITQCNRLIHVKHYGGSSVLSHLFAQATNGVDMMLNCPEVIPQVQEHLEDTFVSFNFSPSGKRVHTIVLAIIFPRLSDLHIPFFSKVNLRHHVRDMQNKGFVVELAKIPVDQEALLNATENPKCTCKSRTASCTKSLTEFVE</sequence>
<accession>A0A510IFG9</accession>
<evidence type="ECO:0000313" key="1">
    <source>
        <dbReference type="EMBL" id="BBL92439.1"/>
    </source>
</evidence>
<proteinExistence type="predicted"/>
<name>A0A510IFG9_9VIBR</name>
<dbReference type="InterPro" id="IPR026487">
    <property type="entry name" value="CHP04141"/>
</dbReference>
<dbReference type="RefSeq" id="WP_232055434.1">
    <property type="nucleotide sequence ID" value="NZ_AP019800.1"/>
</dbReference>
<reference evidence="2" key="1">
    <citation type="submission" date="2019-07" db="EMBL/GenBank/DDBJ databases">
        <title>Complete Genome Sequences of Vibrion rotiferianus strain AM7.</title>
        <authorList>
            <person name="Miyazaki K."/>
            <person name="Wiseschart A."/>
            <person name="Pootanakit K."/>
            <person name="Ishimori K."/>
            <person name="Kitahara K."/>
        </authorList>
    </citation>
    <scope>NUCLEOTIDE SEQUENCE [LARGE SCALE GENOMIC DNA]</scope>
    <source>
        <strain evidence="2">AM7</strain>
        <plasmid evidence="2">pam7 dna</plasmid>
    </source>
</reference>
<dbReference type="EMBL" id="AP019800">
    <property type="protein sequence ID" value="BBL92439.1"/>
    <property type="molecule type" value="Genomic_DNA"/>
</dbReference>
<geneLocation type="plasmid" evidence="2">
    <name>pam7 dna</name>
</geneLocation>
<dbReference type="Proteomes" id="UP000315115">
    <property type="component" value="Plasmid pAM7"/>
</dbReference>